<keyword evidence="3" id="KW-1185">Reference proteome</keyword>
<reference evidence="2" key="1">
    <citation type="submission" date="2022-02" db="EMBL/GenBank/DDBJ databases">
        <title>Fredinandcohnia quinoae sp. nov. isolated from Chenopodium quinoa seeds.</title>
        <authorList>
            <person name="Saati-Santamaria Z."/>
            <person name="Flores-Felix J.D."/>
            <person name="Igual J.M."/>
            <person name="Velazquez E."/>
            <person name="Garcia-Fraile P."/>
            <person name="Martinez-Molina E."/>
        </authorList>
    </citation>
    <scope>NUCLEOTIDE SEQUENCE</scope>
    <source>
        <strain evidence="2">SECRCQ15</strain>
    </source>
</reference>
<feature type="chain" id="PRO_5043520860" evidence="1">
    <location>
        <begin position="28"/>
        <end position="134"/>
    </location>
</feature>
<accession>A0AAW5DX30</accession>
<dbReference type="Proteomes" id="UP001431131">
    <property type="component" value="Unassembled WGS sequence"/>
</dbReference>
<organism evidence="2 3">
    <name type="scientific">Fredinandcohnia quinoae</name>
    <dbReference type="NCBI Taxonomy" id="2918902"/>
    <lineage>
        <taxon>Bacteria</taxon>
        <taxon>Bacillati</taxon>
        <taxon>Bacillota</taxon>
        <taxon>Bacilli</taxon>
        <taxon>Bacillales</taxon>
        <taxon>Bacillaceae</taxon>
        <taxon>Fredinandcohnia</taxon>
    </lineage>
</organism>
<evidence type="ECO:0000313" key="2">
    <source>
        <dbReference type="EMBL" id="MCH1625201.1"/>
    </source>
</evidence>
<feature type="signal peptide" evidence="1">
    <location>
        <begin position="1"/>
        <end position="27"/>
    </location>
</feature>
<name>A0AAW5DX30_9BACI</name>
<keyword evidence="1" id="KW-0732">Signal</keyword>
<sequence length="134" mass="14346">MKKYVTALCSSFLVILMLVAPGNTALAHEGSGDGDDCGCGVTYVKGAEKNKIVANILKSKEFKEQKKILKSEGYNWLGANKIVVVKKPVYDETGKLLVSYTIAAVPFENKDGSILVAGFTDGIFMGVQPGPIPF</sequence>
<dbReference type="RefSeq" id="WP_240254262.1">
    <property type="nucleotide sequence ID" value="NZ_JAKTTI010000008.1"/>
</dbReference>
<dbReference type="EMBL" id="JAKTTI010000008">
    <property type="protein sequence ID" value="MCH1625201.1"/>
    <property type="molecule type" value="Genomic_DNA"/>
</dbReference>
<gene>
    <name evidence="2" type="ORF">MJG50_07665</name>
</gene>
<dbReference type="AlphaFoldDB" id="A0AAW5DX30"/>
<protein>
    <submittedName>
        <fullName evidence="2">Uncharacterized protein</fullName>
    </submittedName>
</protein>
<proteinExistence type="predicted"/>
<evidence type="ECO:0000313" key="3">
    <source>
        <dbReference type="Proteomes" id="UP001431131"/>
    </source>
</evidence>
<evidence type="ECO:0000256" key="1">
    <source>
        <dbReference type="SAM" id="SignalP"/>
    </source>
</evidence>
<comment type="caution">
    <text evidence="2">The sequence shown here is derived from an EMBL/GenBank/DDBJ whole genome shotgun (WGS) entry which is preliminary data.</text>
</comment>